<dbReference type="PANTHER" id="PTHR23505:SF79">
    <property type="entry name" value="PROTEIN SPINSTER"/>
    <property type="match status" value="1"/>
</dbReference>
<dbReference type="EMBL" id="VTUZ01000036">
    <property type="protein sequence ID" value="KAA1003443.1"/>
    <property type="molecule type" value="Genomic_DNA"/>
</dbReference>
<feature type="transmembrane region" description="Helical" evidence="6">
    <location>
        <begin position="194"/>
        <end position="215"/>
    </location>
</feature>
<reference evidence="8 9" key="1">
    <citation type="submission" date="2019-08" db="EMBL/GenBank/DDBJ databases">
        <title>Paraburkholderia sp. DCY113.</title>
        <authorList>
            <person name="Kang J."/>
        </authorList>
    </citation>
    <scope>NUCLEOTIDE SEQUENCE [LARGE SCALE GENOMIC DNA]</scope>
    <source>
        <strain evidence="8 9">DCY113</strain>
    </source>
</reference>
<feature type="transmembrane region" description="Helical" evidence="6">
    <location>
        <begin position="119"/>
        <end position="140"/>
    </location>
</feature>
<gene>
    <name evidence="8" type="ORF">FVF58_36970</name>
</gene>
<keyword evidence="2" id="KW-0813">Transport</keyword>
<feature type="transmembrane region" description="Helical" evidence="6">
    <location>
        <begin position="65"/>
        <end position="86"/>
    </location>
</feature>
<feature type="transmembrane region" description="Helical" evidence="6">
    <location>
        <begin position="249"/>
        <end position="269"/>
    </location>
</feature>
<dbReference type="Pfam" id="PF07690">
    <property type="entry name" value="MFS_1"/>
    <property type="match status" value="1"/>
</dbReference>
<dbReference type="InterPro" id="IPR044770">
    <property type="entry name" value="MFS_spinster-like"/>
</dbReference>
<feature type="domain" description="Major facilitator superfamily (MFS) profile" evidence="7">
    <location>
        <begin position="27"/>
        <end position="438"/>
    </location>
</feature>
<protein>
    <submittedName>
        <fullName evidence="8">MFS transporter</fullName>
    </submittedName>
</protein>
<comment type="subcellular location">
    <subcellularLocation>
        <location evidence="1">Membrane</location>
        <topology evidence="1">Multi-pass membrane protein</topology>
    </subcellularLocation>
</comment>
<dbReference type="AlphaFoldDB" id="A0A5B0GJ81"/>
<dbReference type="InterPro" id="IPR011701">
    <property type="entry name" value="MFS"/>
</dbReference>
<organism evidence="8 9">
    <name type="scientific">Paraburkholderia panacisoli</name>
    <dbReference type="NCBI Taxonomy" id="2603818"/>
    <lineage>
        <taxon>Bacteria</taxon>
        <taxon>Pseudomonadati</taxon>
        <taxon>Pseudomonadota</taxon>
        <taxon>Betaproteobacteria</taxon>
        <taxon>Burkholderiales</taxon>
        <taxon>Burkholderiaceae</taxon>
        <taxon>Paraburkholderia</taxon>
    </lineage>
</organism>
<keyword evidence="4 6" id="KW-1133">Transmembrane helix</keyword>
<dbReference type="SUPFAM" id="SSF103473">
    <property type="entry name" value="MFS general substrate transporter"/>
    <property type="match status" value="1"/>
</dbReference>
<evidence type="ECO:0000256" key="6">
    <source>
        <dbReference type="SAM" id="Phobius"/>
    </source>
</evidence>
<feature type="transmembrane region" description="Helical" evidence="6">
    <location>
        <begin position="411"/>
        <end position="434"/>
    </location>
</feature>
<keyword evidence="3 6" id="KW-0812">Transmembrane</keyword>
<feature type="transmembrane region" description="Helical" evidence="6">
    <location>
        <begin position="316"/>
        <end position="336"/>
    </location>
</feature>
<feature type="transmembrane region" description="Helical" evidence="6">
    <location>
        <begin position="342"/>
        <end position="368"/>
    </location>
</feature>
<dbReference type="GO" id="GO:0016020">
    <property type="term" value="C:membrane"/>
    <property type="evidence" value="ECO:0007669"/>
    <property type="project" value="UniProtKB-SubCell"/>
</dbReference>
<dbReference type="InterPro" id="IPR036259">
    <property type="entry name" value="MFS_trans_sf"/>
</dbReference>
<dbReference type="PROSITE" id="PS50850">
    <property type="entry name" value="MFS"/>
    <property type="match status" value="1"/>
</dbReference>
<evidence type="ECO:0000313" key="8">
    <source>
        <dbReference type="EMBL" id="KAA1003443.1"/>
    </source>
</evidence>
<comment type="caution">
    <text evidence="8">The sequence shown here is derived from an EMBL/GenBank/DDBJ whole genome shotgun (WGS) entry which is preliminary data.</text>
</comment>
<dbReference type="PANTHER" id="PTHR23505">
    <property type="entry name" value="SPINSTER"/>
    <property type="match status" value="1"/>
</dbReference>
<keyword evidence="5 6" id="KW-0472">Membrane</keyword>
<dbReference type="GO" id="GO:0022857">
    <property type="term" value="F:transmembrane transporter activity"/>
    <property type="evidence" value="ECO:0007669"/>
    <property type="project" value="InterPro"/>
</dbReference>
<proteinExistence type="predicted"/>
<dbReference type="Gene3D" id="1.20.1250.20">
    <property type="entry name" value="MFS general substrate transporter like domains"/>
    <property type="match status" value="1"/>
</dbReference>
<accession>A0A5B0GJ81</accession>
<dbReference type="Proteomes" id="UP000325273">
    <property type="component" value="Unassembled WGS sequence"/>
</dbReference>
<evidence type="ECO:0000256" key="2">
    <source>
        <dbReference type="ARBA" id="ARBA00022448"/>
    </source>
</evidence>
<feature type="transmembrane region" description="Helical" evidence="6">
    <location>
        <begin position="93"/>
        <end position="113"/>
    </location>
</feature>
<evidence type="ECO:0000259" key="7">
    <source>
        <dbReference type="PROSITE" id="PS50850"/>
    </source>
</evidence>
<keyword evidence="9" id="KW-1185">Reference proteome</keyword>
<dbReference type="InterPro" id="IPR020846">
    <property type="entry name" value="MFS_dom"/>
</dbReference>
<evidence type="ECO:0000256" key="4">
    <source>
        <dbReference type="ARBA" id="ARBA00022989"/>
    </source>
</evidence>
<feature type="transmembrane region" description="Helical" evidence="6">
    <location>
        <begin position="281"/>
        <end position="304"/>
    </location>
</feature>
<feature type="transmembrane region" description="Helical" evidence="6">
    <location>
        <begin position="24"/>
        <end position="45"/>
    </location>
</feature>
<feature type="transmembrane region" description="Helical" evidence="6">
    <location>
        <begin position="152"/>
        <end position="174"/>
    </location>
</feature>
<evidence type="ECO:0000256" key="5">
    <source>
        <dbReference type="ARBA" id="ARBA00023136"/>
    </source>
</evidence>
<evidence type="ECO:0000256" key="1">
    <source>
        <dbReference type="ARBA" id="ARBA00004141"/>
    </source>
</evidence>
<evidence type="ECO:0000256" key="3">
    <source>
        <dbReference type="ARBA" id="ARBA00022692"/>
    </source>
</evidence>
<name>A0A5B0GJ81_9BURK</name>
<feature type="transmembrane region" description="Helical" evidence="6">
    <location>
        <begin position="380"/>
        <end position="405"/>
    </location>
</feature>
<evidence type="ECO:0000313" key="9">
    <source>
        <dbReference type="Proteomes" id="UP000325273"/>
    </source>
</evidence>
<sequence length="468" mass="49527">MILAHHPSLNDTQQSAEPRAGARAWYAVGLLLCLYILSFFGRQIISLLVEPLEKSLGLTEVQIGLLIGFSFTLVYAIGGIAFGWLVDTFPRKLIIFVGTIVWALSCIGCGLTTSFGWLFVARMGVGIGEATLMPAAYALLSDTFPRRRLATALGIFSFGATFGIAMSLGLGGYLLTLFAHSRGIETPLGHLDPWQAAFVISGCPPLVFGLLALTLPEPTRKKRAFGHPPAATPLLTVLRRRRGIMAAQFAGFSMNALMGYTLMAWAPAFMGRSYGWRPGEIGPALALALGLSGAIATLGCGYLADRMWARGIKGSHYMIAASALAVSSPFGVVAFLSPSPWIFLVGIFVVYFAAAVGLNMGATSLQLLTPPALRGRLSGLYLFCTNMIGAGLGPLIVAMMTQHLFHDRAKVGIAMAIVTPTAALTGAIILGLAWRRYAKLISAADDAIDEVESVDIATPGVAALGTKS</sequence>